<gene>
    <name evidence="2" type="ORF">EGW08_012068</name>
</gene>
<evidence type="ECO:0000313" key="3">
    <source>
        <dbReference type="Proteomes" id="UP000271974"/>
    </source>
</evidence>
<dbReference type="AlphaFoldDB" id="A0A3S1BGC2"/>
<feature type="non-terminal residue" evidence="2">
    <location>
        <position position="1"/>
    </location>
</feature>
<evidence type="ECO:0000256" key="1">
    <source>
        <dbReference type="SAM" id="MobiDB-lite"/>
    </source>
</evidence>
<dbReference type="EMBL" id="RQTK01000407">
    <property type="protein sequence ID" value="RUS80179.1"/>
    <property type="molecule type" value="Genomic_DNA"/>
</dbReference>
<evidence type="ECO:0000313" key="2">
    <source>
        <dbReference type="EMBL" id="RUS80179.1"/>
    </source>
</evidence>
<reference evidence="2 3" key="1">
    <citation type="submission" date="2019-01" db="EMBL/GenBank/DDBJ databases">
        <title>A draft genome assembly of the solar-powered sea slug Elysia chlorotica.</title>
        <authorList>
            <person name="Cai H."/>
            <person name="Li Q."/>
            <person name="Fang X."/>
            <person name="Li J."/>
            <person name="Curtis N.E."/>
            <person name="Altenburger A."/>
            <person name="Shibata T."/>
            <person name="Feng M."/>
            <person name="Maeda T."/>
            <person name="Schwartz J.A."/>
            <person name="Shigenobu S."/>
            <person name="Lundholm N."/>
            <person name="Nishiyama T."/>
            <person name="Yang H."/>
            <person name="Hasebe M."/>
            <person name="Li S."/>
            <person name="Pierce S.K."/>
            <person name="Wang J."/>
        </authorList>
    </citation>
    <scope>NUCLEOTIDE SEQUENCE [LARGE SCALE GENOMIC DNA]</scope>
    <source>
        <strain evidence="2">EC2010</strain>
        <tissue evidence="2">Whole organism of an adult</tissue>
    </source>
</reference>
<dbReference type="Proteomes" id="UP000271974">
    <property type="component" value="Unassembled WGS sequence"/>
</dbReference>
<name>A0A3S1BGC2_ELYCH</name>
<accession>A0A3S1BGC2</accession>
<comment type="caution">
    <text evidence="2">The sequence shown here is derived from an EMBL/GenBank/DDBJ whole genome shotgun (WGS) entry which is preliminary data.</text>
</comment>
<keyword evidence="3" id="KW-1185">Reference proteome</keyword>
<proteinExistence type="predicted"/>
<feature type="region of interest" description="Disordered" evidence="1">
    <location>
        <begin position="1"/>
        <end position="32"/>
    </location>
</feature>
<organism evidence="2 3">
    <name type="scientific">Elysia chlorotica</name>
    <name type="common">Eastern emerald elysia</name>
    <name type="synonym">Sea slug</name>
    <dbReference type="NCBI Taxonomy" id="188477"/>
    <lineage>
        <taxon>Eukaryota</taxon>
        <taxon>Metazoa</taxon>
        <taxon>Spiralia</taxon>
        <taxon>Lophotrochozoa</taxon>
        <taxon>Mollusca</taxon>
        <taxon>Gastropoda</taxon>
        <taxon>Heterobranchia</taxon>
        <taxon>Euthyneura</taxon>
        <taxon>Panpulmonata</taxon>
        <taxon>Sacoglossa</taxon>
        <taxon>Placobranchoidea</taxon>
        <taxon>Plakobranchidae</taxon>
        <taxon>Elysia</taxon>
    </lineage>
</organism>
<sequence length="187" mass="20003">HATTRGAGKYYRKPGLPGTGYKPAVGPGSVRPLLRQTTSLEAIPKSSIRNNGGTEAPDLAILTPKQSALKSLQDQRAGNTSLDDVTSRKAVYSSAASWRSRNHTSLGLGKDTAPTIPVRNKTQLHLNGVAAKSNGSIHSDSKPMGLSQGLSKQLHKITNVSTKHGRKLANFSDIQRDDMSKKKIQVV</sequence>
<feature type="non-terminal residue" evidence="2">
    <location>
        <position position="187"/>
    </location>
</feature>
<protein>
    <submittedName>
        <fullName evidence="2">Uncharacterized protein</fullName>
    </submittedName>
</protein>
<feature type="region of interest" description="Disordered" evidence="1">
    <location>
        <begin position="158"/>
        <end position="187"/>
    </location>
</feature>